<evidence type="ECO:0000259" key="1">
    <source>
        <dbReference type="Pfam" id="PF00534"/>
    </source>
</evidence>
<gene>
    <name evidence="3" type="ORF">M123_0686</name>
</gene>
<feature type="domain" description="Glycosyl transferase family 1" evidence="1">
    <location>
        <begin position="184"/>
        <end position="341"/>
    </location>
</feature>
<dbReference type="PANTHER" id="PTHR45947">
    <property type="entry name" value="SULFOQUINOVOSYL TRANSFERASE SQD2"/>
    <property type="match status" value="1"/>
</dbReference>
<evidence type="ECO:0000313" key="4">
    <source>
        <dbReference type="Proteomes" id="UP000020938"/>
    </source>
</evidence>
<dbReference type="Pfam" id="PF13579">
    <property type="entry name" value="Glyco_trans_4_4"/>
    <property type="match status" value="1"/>
</dbReference>
<dbReference type="PANTHER" id="PTHR45947:SF3">
    <property type="entry name" value="SULFOQUINOVOSYL TRANSFERASE SQD2"/>
    <property type="match status" value="1"/>
</dbReference>
<dbReference type="Proteomes" id="UP000020938">
    <property type="component" value="Unassembled WGS sequence"/>
</dbReference>
<accession>A0A016B0L3</accession>
<dbReference type="Pfam" id="PF00534">
    <property type="entry name" value="Glycos_transf_1"/>
    <property type="match status" value="1"/>
</dbReference>
<comment type="caution">
    <text evidence="3">The sequence shown here is derived from an EMBL/GenBank/DDBJ whole genome shotgun (WGS) entry which is preliminary data.</text>
</comment>
<dbReference type="InterPro" id="IPR050194">
    <property type="entry name" value="Glycosyltransferase_grp1"/>
</dbReference>
<dbReference type="PATRIC" id="fig|1339314.3.peg.932"/>
<name>A0A016B0L3_BACFG</name>
<dbReference type="GO" id="GO:0016758">
    <property type="term" value="F:hexosyltransferase activity"/>
    <property type="evidence" value="ECO:0007669"/>
    <property type="project" value="TreeGrafter"/>
</dbReference>
<evidence type="ECO:0000259" key="2">
    <source>
        <dbReference type="Pfam" id="PF13579"/>
    </source>
</evidence>
<dbReference type="EMBL" id="JGDS01000034">
    <property type="protein sequence ID" value="EXZ74908.1"/>
    <property type="molecule type" value="Genomic_DNA"/>
</dbReference>
<protein>
    <submittedName>
        <fullName evidence="3">Glycosyl transferases group 1 family protein</fullName>
    </submittedName>
</protein>
<dbReference type="SUPFAM" id="SSF53756">
    <property type="entry name" value="UDP-Glycosyltransferase/glycogen phosphorylase"/>
    <property type="match status" value="1"/>
</dbReference>
<organism evidence="3 4">
    <name type="scientific">Bacteroides fragilis str. 3976T8</name>
    <dbReference type="NCBI Taxonomy" id="1339314"/>
    <lineage>
        <taxon>Bacteria</taxon>
        <taxon>Pseudomonadati</taxon>
        <taxon>Bacteroidota</taxon>
        <taxon>Bacteroidia</taxon>
        <taxon>Bacteroidales</taxon>
        <taxon>Bacteroidaceae</taxon>
        <taxon>Bacteroides</taxon>
    </lineage>
</organism>
<feature type="domain" description="Glycosyltransferase subfamily 4-like N-terminal" evidence="2">
    <location>
        <begin position="63"/>
        <end position="170"/>
    </location>
</feature>
<dbReference type="InterPro" id="IPR001296">
    <property type="entry name" value="Glyco_trans_1"/>
</dbReference>
<dbReference type="RefSeq" id="WP_032597698.1">
    <property type="nucleotide sequence ID" value="NZ_JGDS01000034.1"/>
</dbReference>
<keyword evidence="3" id="KW-0808">Transferase</keyword>
<proteinExistence type="predicted"/>
<reference evidence="3 4" key="1">
    <citation type="submission" date="2014-02" db="EMBL/GenBank/DDBJ databases">
        <authorList>
            <person name="Sears C."/>
            <person name="Carroll K."/>
            <person name="Sack B.R."/>
            <person name="Qadri F."/>
            <person name="Myers L.L."/>
            <person name="Chung G.-T."/>
            <person name="Escheverria P."/>
            <person name="Fraser C.M."/>
            <person name="Sadzewicz L."/>
            <person name="Shefchek K.A."/>
            <person name="Tallon L."/>
            <person name="Das S.P."/>
            <person name="Daugherty S."/>
            <person name="Mongodin E.F."/>
        </authorList>
    </citation>
    <scope>NUCLEOTIDE SEQUENCE [LARGE SCALE GENOMIC DNA]</scope>
    <source>
        <strain evidence="3 4">3976T8</strain>
    </source>
</reference>
<dbReference type="AlphaFoldDB" id="A0A016B0L3"/>
<evidence type="ECO:0000313" key="3">
    <source>
        <dbReference type="EMBL" id="EXZ74908.1"/>
    </source>
</evidence>
<dbReference type="InterPro" id="IPR028098">
    <property type="entry name" value="Glyco_trans_4-like_N"/>
</dbReference>
<dbReference type="Gene3D" id="3.40.50.2000">
    <property type="entry name" value="Glycogen Phosphorylase B"/>
    <property type="match status" value="2"/>
</dbReference>
<sequence length="379" mass="42914">MKIIHSGTLDIEYGGPALSTYLTIKGLKYNNVSTSLLMAPLDNHKRLLADDIDIHYTEHILNHRWGYIPNIGKVLHDLNADLFHIQGLWLYLNHATASHARKHGIPYIVTLRGMLYPQALAVSSVIKKLSLALYQRNDLRQAACIQATCVEEMNHYRALGFSNPVAIIPNPIDTAEFVHREIPPKPTFKIGYLGRIHSRKRIERLIYAVDTLRHNIDDMELVIIGSGDKSYTDFLLGETERLKLSNVRFTGFLTGEAKDKAIMELSVLVVPSDFENFGNIVSEALIRGVPVIASKGTPWKELEDYNCGWWINNDQDTITRTILDAYNVGKDIRSKMGMNGKSLMRNNYSVDVLGAKMKLLYEWVLGQASKPDFVYEDRS</sequence>